<proteinExistence type="predicted"/>
<feature type="binding site" evidence="16 18">
    <location>
        <position position="420"/>
    </location>
    <ligand>
        <name>ATP</name>
        <dbReference type="ChEBI" id="CHEBI:30616"/>
    </ligand>
</feature>
<dbReference type="SUPFAM" id="SSF56112">
    <property type="entry name" value="Protein kinase-like (PK-like)"/>
    <property type="match status" value="1"/>
</dbReference>
<evidence type="ECO:0000256" key="7">
    <source>
        <dbReference type="ARBA" id="ARBA00022989"/>
    </source>
</evidence>
<keyword evidence="10" id="KW-1015">Disulfide bond</keyword>
<dbReference type="SMART" id="SM00219">
    <property type="entry name" value="TyrKc"/>
    <property type="match status" value="1"/>
</dbReference>
<dbReference type="InterPro" id="IPR036179">
    <property type="entry name" value="Ig-like_dom_sf"/>
</dbReference>
<evidence type="ECO:0000313" key="24">
    <source>
        <dbReference type="RefSeq" id="XP_018097907.2"/>
    </source>
</evidence>
<dbReference type="Gene3D" id="2.60.40.10">
    <property type="entry name" value="Immunoglobulins"/>
    <property type="match status" value="3"/>
</dbReference>
<feature type="compositionally biased region" description="Polar residues" evidence="19">
    <location>
        <begin position="527"/>
        <end position="540"/>
    </location>
</feature>
<feature type="active site" description="Proton acceptor" evidence="15">
    <location>
        <position position="576"/>
    </location>
</feature>
<dbReference type="Proteomes" id="UP000186698">
    <property type="component" value="Chromosome 5L"/>
</dbReference>
<keyword evidence="6 16" id="KW-0067">ATP-binding</keyword>
<dbReference type="GO" id="GO:0046872">
    <property type="term" value="F:metal ion binding"/>
    <property type="evidence" value="ECO:0007669"/>
    <property type="project" value="UniProtKB-KW"/>
</dbReference>
<keyword evidence="12" id="KW-0325">Glycoprotein</keyword>
<comment type="subcellular location">
    <subcellularLocation>
        <location evidence="1">Membrane</location>
        <topology evidence="1">Single-pass type I membrane protein</topology>
    </subcellularLocation>
</comment>
<feature type="region of interest" description="Disordered" evidence="19">
    <location>
        <begin position="520"/>
        <end position="542"/>
    </location>
</feature>
<keyword evidence="23" id="KW-1185">Reference proteome</keyword>
<dbReference type="EC" id="2.7.10.1" evidence="2"/>
<dbReference type="GO" id="GO:0043235">
    <property type="term" value="C:receptor complex"/>
    <property type="evidence" value="ECO:0000318"/>
    <property type="project" value="GO_Central"/>
</dbReference>
<dbReference type="GO" id="GO:0016477">
    <property type="term" value="P:cell migration"/>
    <property type="evidence" value="ECO:0000318"/>
    <property type="project" value="GO_Central"/>
</dbReference>
<dbReference type="PANTHER" id="PTHR24416">
    <property type="entry name" value="TYROSINE-PROTEIN KINASE RECEPTOR"/>
    <property type="match status" value="1"/>
</dbReference>
<keyword evidence="4 20" id="KW-0812">Transmembrane</keyword>
<evidence type="ECO:0000259" key="21">
    <source>
        <dbReference type="PROSITE" id="PS50011"/>
    </source>
</evidence>
<keyword evidence="9" id="KW-0829">Tyrosine-protein kinase</keyword>
<evidence type="ECO:0000256" key="8">
    <source>
        <dbReference type="ARBA" id="ARBA00023136"/>
    </source>
</evidence>
<feature type="binding site" evidence="17">
    <location>
        <position position="581"/>
    </location>
    <ligand>
        <name>Mg(2+)</name>
        <dbReference type="ChEBI" id="CHEBI:18420"/>
    </ligand>
</feature>
<evidence type="ECO:0000256" key="5">
    <source>
        <dbReference type="ARBA" id="ARBA00022741"/>
    </source>
</evidence>
<dbReference type="PROSITE" id="PS50835">
    <property type="entry name" value="IG_LIKE"/>
    <property type="match status" value="2"/>
</dbReference>
<dbReference type="PROSITE" id="PS00107">
    <property type="entry name" value="PROTEIN_KINASE_ATP"/>
    <property type="match status" value="1"/>
</dbReference>
<protein>
    <recommendedName>
        <fullName evidence="2">receptor protein-tyrosine kinase</fullName>
        <ecNumber evidence="2">2.7.10.1</ecNumber>
    </recommendedName>
</protein>
<feature type="binding site" evidence="17">
    <location>
        <position position="594"/>
    </location>
    <ligand>
        <name>Mg(2+)</name>
        <dbReference type="ChEBI" id="CHEBI:18420"/>
    </ligand>
</feature>
<dbReference type="GO" id="GO:0008284">
    <property type="term" value="P:positive regulation of cell population proliferation"/>
    <property type="evidence" value="ECO:0000318"/>
    <property type="project" value="GO_Central"/>
</dbReference>
<evidence type="ECO:0000259" key="22">
    <source>
        <dbReference type="PROSITE" id="PS50835"/>
    </source>
</evidence>
<dbReference type="GO" id="GO:0019838">
    <property type="term" value="F:growth factor binding"/>
    <property type="evidence" value="ECO:0000318"/>
    <property type="project" value="GO_Central"/>
</dbReference>
<dbReference type="PROSITE" id="PS00109">
    <property type="entry name" value="PROTEIN_KINASE_TYR"/>
    <property type="match status" value="1"/>
</dbReference>
<dbReference type="InterPro" id="IPR003599">
    <property type="entry name" value="Ig_sub"/>
</dbReference>
<keyword evidence="7 20" id="KW-1133">Transmembrane helix</keyword>
<feature type="binding site" evidence="17">
    <location>
        <position position="365"/>
    </location>
    <ligand>
        <name>Mg(2+)</name>
        <dbReference type="ChEBI" id="CHEBI:18420"/>
    </ligand>
</feature>
<sequence>MAIFLLFLHHTEPRKVPTIFLSKSRQMVRTGEAFEVTCTVTDVFITVLKAGWLDAKDMVVTEYSNLSPTIFTSNLTLRGHRVSFNGSRTFICQAENSFGQVNATFILDVIETGYINLTVQSNTTLSVHAGDNLILTVYIEAYPRPEEGYWTHLNETLWNTLEHYVEMRDKGNNRYVSELHLIGVTATEKGLYTFWTSNSDASASINFCLQVKTGPQILTAKRTSKGTLQCVATGFPVPTIHWYYCTENEHSCNEFPPISSVHETLSPEDSPLQQGVVESFVDISHVKSNGTVQCIASNEVENVSEVFIVAFKGEGSAHPVFTPWLIGCIVAAGSMCIAVLVYKYLRNLKNVIPLEAVEETNRNIYNPTDTNQLPYDNKWEFPRGKLCFGKTLGAGSYGKVVEAVAHGLHAEGSMVTVAVKMAKVNASAPEREALMSELKILMYLGHHKNIVSLLGACTIGGPTLLIMEFCCHGDLSNYLKRTRNSFIGPKFKSEPALLNARDIDCDGVMDQYMNMKPIGTPLVPSRTGRQTSGPSGYQDASQEEDLPLGTEDLINFSYQVAQGMEFLASKKCIHRDLAARNILLTHDRVTKICDFGLARTIRHNSGYVLQGNAHLAVKWMAPESMFEGVYTFESDVWSYGILLWEIFSLGGIPLTEIPMDSRFCTMIKNGYRMARPEFAPLVMYDLMRQCWNINPLERPPFHEIVPLVEQQLLGCRTKVSPQIGSHFPLHRTVRINLMTSCTSL</sequence>
<evidence type="ECO:0000256" key="11">
    <source>
        <dbReference type="ARBA" id="ARBA00023170"/>
    </source>
</evidence>
<dbReference type="GO" id="GO:0046427">
    <property type="term" value="P:positive regulation of receptor signaling pathway via JAK-STAT"/>
    <property type="evidence" value="ECO:0000318"/>
    <property type="project" value="GO_Central"/>
</dbReference>
<evidence type="ECO:0000256" key="14">
    <source>
        <dbReference type="ARBA" id="ARBA00051243"/>
    </source>
</evidence>
<dbReference type="GO" id="GO:0038109">
    <property type="term" value="P:Kit signaling pathway"/>
    <property type="evidence" value="ECO:0000318"/>
    <property type="project" value="GO_Central"/>
</dbReference>
<dbReference type="InterPro" id="IPR007110">
    <property type="entry name" value="Ig-like_dom"/>
</dbReference>
<dbReference type="GO" id="GO:0005886">
    <property type="term" value="C:plasma membrane"/>
    <property type="evidence" value="ECO:0000318"/>
    <property type="project" value="GO_Central"/>
</dbReference>
<dbReference type="InterPro" id="IPR011009">
    <property type="entry name" value="Kinase-like_dom_sf"/>
</dbReference>
<dbReference type="Gene3D" id="3.30.200.20">
    <property type="entry name" value="Phosphorylase Kinase, domain 1"/>
    <property type="match status" value="1"/>
</dbReference>
<keyword evidence="3" id="KW-0597">Phosphoprotein</keyword>
<dbReference type="GO" id="GO:0030183">
    <property type="term" value="P:B cell differentiation"/>
    <property type="evidence" value="ECO:0000318"/>
    <property type="project" value="GO_Central"/>
</dbReference>
<dbReference type="InterPro" id="IPR020635">
    <property type="entry name" value="Tyr_kinase_cat_dom"/>
</dbReference>
<keyword evidence="9" id="KW-0808">Transferase</keyword>
<evidence type="ECO:0000256" key="13">
    <source>
        <dbReference type="ARBA" id="ARBA00023319"/>
    </source>
</evidence>
<dbReference type="CTD" id="373727"/>
<keyword evidence="13" id="KW-0393">Immunoglobulin domain</keyword>
<feature type="domain" description="Ig-like" evidence="22">
    <location>
        <begin position="17"/>
        <end position="108"/>
    </location>
</feature>
<feature type="domain" description="Protein kinase" evidence="21">
    <location>
        <begin position="386"/>
        <end position="713"/>
    </location>
</feature>
<name>A0A8J0U7J8_XENLA</name>
<accession>A0A8J0U7J8</accession>
<dbReference type="SMART" id="SM00409">
    <property type="entry name" value="IG"/>
    <property type="match status" value="3"/>
</dbReference>
<dbReference type="AlphaFoldDB" id="A0A8J0U7J8"/>
<feature type="binding site" evidence="16">
    <location>
        <begin position="468"/>
        <end position="474"/>
    </location>
    <ligand>
        <name>ATP</name>
        <dbReference type="ChEBI" id="CHEBI:30616"/>
    </ligand>
</feature>
<organism evidence="23 24">
    <name type="scientific">Xenopus laevis</name>
    <name type="common">African clawed frog</name>
    <dbReference type="NCBI Taxonomy" id="8355"/>
    <lineage>
        <taxon>Eukaryota</taxon>
        <taxon>Metazoa</taxon>
        <taxon>Chordata</taxon>
        <taxon>Craniata</taxon>
        <taxon>Vertebrata</taxon>
        <taxon>Euteleostomi</taxon>
        <taxon>Amphibia</taxon>
        <taxon>Batrachia</taxon>
        <taxon>Anura</taxon>
        <taxon>Pipoidea</taxon>
        <taxon>Pipidae</taxon>
        <taxon>Xenopodinae</taxon>
        <taxon>Xenopus</taxon>
        <taxon>Xenopus</taxon>
    </lineage>
</organism>
<dbReference type="KEGG" id="xla:373727"/>
<dbReference type="Pfam" id="PF25305">
    <property type="entry name" value="Ig_PDGFR_d4"/>
    <property type="match status" value="1"/>
</dbReference>
<evidence type="ECO:0000256" key="17">
    <source>
        <dbReference type="PIRSR" id="PIRSR000615-3"/>
    </source>
</evidence>
<dbReference type="GO" id="GO:0004714">
    <property type="term" value="F:transmembrane receptor protein tyrosine kinase activity"/>
    <property type="evidence" value="ECO:0000318"/>
    <property type="project" value="GO_Central"/>
</dbReference>
<dbReference type="InterPro" id="IPR000719">
    <property type="entry name" value="Prot_kinase_dom"/>
</dbReference>
<dbReference type="InterPro" id="IPR050122">
    <property type="entry name" value="RTK"/>
</dbReference>
<dbReference type="Pfam" id="PF07714">
    <property type="entry name" value="PK_Tyr_Ser-Thr"/>
    <property type="match status" value="1"/>
</dbReference>
<comment type="catalytic activity">
    <reaction evidence="14">
        <text>L-tyrosyl-[protein] + ATP = O-phospho-L-tyrosyl-[protein] + ADP + H(+)</text>
        <dbReference type="Rhea" id="RHEA:10596"/>
        <dbReference type="Rhea" id="RHEA-COMP:10136"/>
        <dbReference type="Rhea" id="RHEA-COMP:20101"/>
        <dbReference type="ChEBI" id="CHEBI:15378"/>
        <dbReference type="ChEBI" id="CHEBI:30616"/>
        <dbReference type="ChEBI" id="CHEBI:46858"/>
        <dbReference type="ChEBI" id="CHEBI:61978"/>
        <dbReference type="ChEBI" id="CHEBI:456216"/>
        <dbReference type="EC" id="2.7.10.1"/>
    </reaction>
</comment>
<dbReference type="GO" id="GO:0002244">
    <property type="term" value="P:hematopoietic progenitor cell differentiation"/>
    <property type="evidence" value="ECO:0000318"/>
    <property type="project" value="GO_Central"/>
</dbReference>
<feature type="binding site" evidence="16">
    <location>
        <begin position="393"/>
        <end position="400"/>
    </location>
    <ligand>
        <name>ATP</name>
        <dbReference type="ChEBI" id="CHEBI:30616"/>
    </ligand>
</feature>
<dbReference type="InterPro" id="IPR013783">
    <property type="entry name" value="Ig-like_fold"/>
</dbReference>
<feature type="transmembrane region" description="Helical" evidence="20">
    <location>
        <begin position="324"/>
        <end position="345"/>
    </location>
</feature>
<dbReference type="RefSeq" id="XP_018097907.2">
    <property type="nucleotide sequence ID" value="XM_018242418.2"/>
</dbReference>
<evidence type="ECO:0000256" key="3">
    <source>
        <dbReference type="ARBA" id="ARBA00022553"/>
    </source>
</evidence>
<dbReference type="GO" id="GO:0030335">
    <property type="term" value="P:positive regulation of cell migration"/>
    <property type="evidence" value="ECO:0000318"/>
    <property type="project" value="GO_Central"/>
</dbReference>
<dbReference type="PANTHER" id="PTHR24416:SF46">
    <property type="entry name" value="MAST_STEM CELL GROWTH FACTOR RECEPTOR KIT"/>
    <property type="match status" value="1"/>
</dbReference>
<evidence type="ECO:0000256" key="10">
    <source>
        <dbReference type="ARBA" id="ARBA00023157"/>
    </source>
</evidence>
<evidence type="ECO:0000256" key="6">
    <source>
        <dbReference type="ARBA" id="ARBA00022840"/>
    </source>
</evidence>
<feature type="domain" description="Ig-like" evidence="22">
    <location>
        <begin position="215"/>
        <end position="304"/>
    </location>
</feature>
<keyword evidence="5 16" id="KW-0547">Nucleotide-binding</keyword>
<evidence type="ECO:0000313" key="23">
    <source>
        <dbReference type="Proteomes" id="UP000186698"/>
    </source>
</evidence>
<keyword evidence="8 20" id="KW-0472">Membrane</keyword>
<dbReference type="FunFam" id="1.10.510.10:FF:002425">
    <property type="match status" value="1"/>
</dbReference>
<dbReference type="InterPro" id="IPR001245">
    <property type="entry name" value="Ser-Thr/Tyr_kinase_cat_dom"/>
</dbReference>
<dbReference type="InterPro" id="IPR008266">
    <property type="entry name" value="Tyr_kinase_AS"/>
</dbReference>
<evidence type="ECO:0000256" key="1">
    <source>
        <dbReference type="ARBA" id="ARBA00004479"/>
    </source>
</evidence>
<feature type="binding site" evidence="16">
    <location>
        <position position="580"/>
    </location>
    <ligand>
        <name>ATP</name>
        <dbReference type="ChEBI" id="CHEBI:30616"/>
    </ligand>
</feature>
<dbReference type="PIRSF" id="PIRSF000615">
    <property type="entry name" value="TyrPK_CSF1-R"/>
    <property type="match status" value="1"/>
</dbReference>
<reference evidence="24" key="1">
    <citation type="submission" date="2025-08" db="UniProtKB">
        <authorList>
            <consortium name="RefSeq"/>
        </authorList>
    </citation>
    <scope>IDENTIFICATION</scope>
    <source>
        <strain evidence="24">J_2021</strain>
        <tissue evidence="24">Erythrocytes</tissue>
    </source>
</reference>
<dbReference type="OrthoDB" id="6077854at2759"/>
<evidence type="ECO:0000256" key="19">
    <source>
        <dbReference type="SAM" id="MobiDB-lite"/>
    </source>
</evidence>
<keyword evidence="17" id="KW-0460">Magnesium</keyword>
<evidence type="ECO:0000256" key="15">
    <source>
        <dbReference type="PIRSR" id="PIRSR000615-1"/>
    </source>
</evidence>
<dbReference type="InterPro" id="IPR017441">
    <property type="entry name" value="Protein_kinase_ATP_BS"/>
</dbReference>
<evidence type="ECO:0000256" key="12">
    <source>
        <dbReference type="ARBA" id="ARBA00023180"/>
    </source>
</evidence>
<keyword evidence="11" id="KW-0675">Receptor</keyword>
<evidence type="ECO:0000256" key="16">
    <source>
        <dbReference type="PIRSR" id="PIRSR000615-2"/>
    </source>
</evidence>
<evidence type="ECO:0000256" key="20">
    <source>
        <dbReference type="SAM" id="Phobius"/>
    </source>
</evidence>
<evidence type="ECO:0000256" key="18">
    <source>
        <dbReference type="PROSITE-ProRule" id="PRU10141"/>
    </source>
</evidence>
<dbReference type="PROSITE" id="PS50011">
    <property type="entry name" value="PROTEIN_KINASE_DOM"/>
    <property type="match status" value="1"/>
</dbReference>
<dbReference type="GeneID" id="373727"/>
<gene>
    <name evidence="24" type="primary">g67.L</name>
</gene>
<dbReference type="Gene3D" id="1.10.510.10">
    <property type="entry name" value="Transferase(Phosphotransferase) domain 1"/>
    <property type="match status" value="1"/>
</dbReference>
<keyword evidence="9" id="KW-0418">Kinase</keyword>
<dbReference type="GO" id="GO:0005524">
    <property type="term" value="F:ATP binding"/>
    <property type="evidence" value="ECO:0007669"/>
    <property type="project" value="UniProtKB-UniRule"/>
</dbReference>
<dbReference type="SUPFAM" id="SSF48726">
    <property type="entry name" value="Immunoglobulin"/>
    <property type="match status" value="3"/>
</dbReference>
<evidence type="ECO:0000256" key="4">
    <source>
        <dbReference type="ARBA" id="ARBA00022692"/>
    </source>
</evidence>
<evidence type="ECO:0000256" key="9">
    <source>
        <dbReference type="ARBA" id="ARBA00023137"/>
    </source>
</evidence>
<evidence type="ECO:0000256" key="2">
    <source>
        <dbReference type="ARBA" id="ARBA00011902"/>
    </source>
</evidence>
<keyword evidence="17" id="KW-0479">Metal-binding</keyword>